<keyword evidence="4" id="KW-0472">Membrane</keyword>
<dbReference type="InterPro" id="IPR000778">
    <property type="entry name" value="Cyt_b245_heavy_chain"/>
</dbReference>
<dbReference type="Gene3D" id="3.40.50.80">
    <property type="entry name" value="Nucleotide-binding domain of ferredoxin-NADP reductase (FNR) module"/>
    <property type="match status" value="1"/>
</dbReference>
<dbReference type="InterPro" id="IPR017927">
    <property type="entry name" value="FAD-bd_FR_type"/>
</dbReference>
<dbReference type="SUPFAM" id="SSF52343">
    <property type="entry name" value="Ferredoxin reductase-like, C-terminal NADP-linked domain"/>
    <property type="match status" value="1"/>
</dbReference>
<dbReference type="InterPro" id="IPR017938">
    <property type="entry name" value="Riboflavin_synthase-like_b-brl"/>
</dbReference>
<evidence type="ECO:0000256" key="2">
    <source>
        <dbReference type="ARBA" id="ARBA00049908"/>
    </source>
</evidence>
<name>A0ABP1RLT9_9HEXA</name>
<evidence type="ECO:0000259" key="5">
    <source>
        <dbReference type="PROSITE" id="PS51384"/>
    </source>
</evidence>
<dbReference type="Proteomes" id="UP001642540">
    <property type="component" value="Unassembled WGS sequence"/>
</dbReference>
<reference evidence="6 7" key="1">
    <citation type="submission" date="2024-08" db="EMBL/GenBank/DDBJ databases">
        <authorList>
            <person name="Cucini C."/>
            <person name="Frati F."/>
        </authorList>
    </citation>
    <scope>NUCLEOTIDE SEQUENCE [LARGE SCALE GENOMIC DNA]</scope>
</reference>
<dbReference type="SUPFAM" id="SSF63380">
    <property type="entry name" value="Riboflavin synthase domain-like"/>
    <property type="match status" value="1"/>
</dbReference>
<comment type="catalytic activity">
    <reaction evidence="2">
        <text>NADPH + 2 O2 = 2 superoxide + NADP(+) + H(+)</text>
        <dbReference type="Rhea" id="RHEA:63180"/>
        <dbReference type="ChEBI" id="CHEBI:15378"/>
        <dbReference type="ChEBI" id="CHEBI:15379"/>
        <dbReference type="ChEBI" id="CHEBI:18421"/>
        <dbReference type="ChEBI" id="CHEBI:57783"/>
        <dbReference type="ChEBI" id="CHEBI:58349"/>
    </reaction>
</comment>
<evidence type="ECO:0000256" key="4">
    <source>
        <dbReference type="SAM" id="Phobius"/>
    </source>
</evidence>
<dbReference type="InterPro" id="IPR013121">
    <property type="entry name" value="Fe_red_NAD-bd_6"/>
</dbReference>
<feature type="domain" description="FAD-binding FR-type" evidence="5">
    <location>
        <begin position="137"/>
        <end position="252"/>
    </location>
</feature>
<dbReference type="EMBL" id="CAXLJM020000081">
    <property type="protein sequence ID" value="CAL8130286.1"/>
    <property type="molecule type" value="Genomic_DNA"/>
</dbReference>
<dbReference type="PRINTS" id="PR00466">
    <property type="entry name" value="GP91PHOX"/>
</dbReference>
<dbReference type="PANTHER" id="PTHR11972">
    <property type="entry name" value="NADPH OXIDASE"/>
    <property type="match status" value="1"/>
</dbReference>
<accession>A0ABP1RLT9</accession>
<proteinExistence type="predicted"/>
<sequence>MVSSRFFSYEKENPDATIYLILARSSGQCLNFNCTFLVILMLRQCLTFLRSRGASIFLPIDQHIKFHKLTGIFTFVFGVFHTVMHLISIAEGVLPSTGSLEGCSILNNTRFTGCPLNSGNWTYLEFFLTQGQPVKALRCYNSKVGKGHTWVSSGILLPSKVTHVVIKRPSNFDFRPGDYVFVRIPKIAKYEWHPFTISSAPEQLDEIWLHVRACGQWTTKLYEYFEKGQLEVDFDLETIKIDSQRKEDSALTHVSISNELDLKKFPQKLQKPRSKLKASQSLSPYGDIKPDSSTEPRSISVYEQGNHKETENSRARRRTAKSFKYARNKPKVIALEVPLSNENEGVAMDGYNIEMDCQAEKTESQPESVGKSLEILLDEPYGALSNHIFRAEHAILIATGIGVTPFASILRSIMHRYLASQISCPGCNFKWCEELTQSTIMNLKKVDFFWINRDQQCFEWFV</sequence>
<feature type="region of interest" description="Disordered" evidence="3">
    <location>
        <begin position="268"/>
        <end position="321"/>
    </location>
</feature>
<dbReference type="InterPro" id="IPR050369">
    <property type="entry name" value="RBOH/FRE"/>
</dbReference>
<evidence type="ECO:0000313" key="7">
    <source>
        <dbReference type="Proteomes" id="UP001642540"/>
    </source>
</evidence>
<dbReference type="Pfam" id="PF08030">
    <property type="entry name" value="NAD_binding_6"/>
    <property type="match status" value="1"/>
</dbReference>
<keyword evidence="4" id="KW-1133">Transmembrane helix</keyword>
<dbReference type="Pfam" id="PF08022">
    <property type="entry name" value="FAD_binding_8"/>
    <property type="match status" value="1"/>
</dbReference>
<feature type="transmembrane region" description="Helical" evidence="4">
    <location>
        <begin position="69"/>
        <end position="90"/>
    </location>
</feature>
<gene>
    <name evidence="6" type="ORF">ODALV1_LOCUS23657</name>
</gene>
<dbReference type="InterPro" id="IPR039261">
    <property type="entry name" value="FNR_nucleotide-bd"/>
</dbReference>
<dbReference type="InterPro" id="IPR013112">
    <property type="entry name" value="FAD-bd_8"/>
</dbReference>
<protein>
    <recommendedName>
        <fullName evidence="5">FAD-binding FR-type domain-containing protein</fullName>
    </recommendedName>
</protein>
<feature type="transmembrane region" description="Helical" evidence="4">
    <location>
        <begin position="30"/>
        <end position="49"/>
    </location>
</feature>
<dbReference type="Gene3D" id="2.40.30.10">
    <property type="entry name" value="Translation factors"/>
    <property type="match status" value="1"/>
</dbReference>
<organism evidence="6 7">
    <name type="scientific">Orchesella dallaii</name>
    <dbReference type="NCBI Taxonomy" id="48710"/>
    <lineage>
        <taxon>Eukaryota</taxon>
        <taxon>Metazoa</taxon>
        <taxon>Ecdysozoa</taxon>
        <taxon>Arthropoda</taxon>
        <taxon>Hexapoda</taxon>
        <taxon>Collembola</taxon>
        <taxon>Entomobryomorpha</taxon>
        <taxon>Entomobryoidea</taxon>
        <taxon>Orchesellidae</taxon>
        <taxon>Orchesellinae</taxon>
        <taxon>Orchesella</taxon>
    </lineage>
</organism>
<evidence type="ECO:0000256" key="3">
    <source>
        <dbReference type="SAM" id="MobiDB-lite"/>
    </source>
</evidence>
<keyword evidence="4" id="KW-0812">Transmembrane</keyword>
<keyword evidence="1" id="KW-0560">Oxidoreductase</keyword>
<dbReference type="PANTHER" id="PTHR11972:SF58">
    <property type="entry name" value="NADPH OXIDASE 5"/>
    <property type="match status" value="1"/>
</dbReference>
<dbReference type="PROSITE" id="PS51384">
    <property type="entry name" value="FAD_FR"/>
    <property type="match status" value="1"/>
</dbReference>
<keyword evidence="7" id="KW-1185">Reference proteome</keyword>
<comment type="caution">
    <text evidence="6">The sequence shown here is derived from an EMBL/GenBank/DDBJ whole genome shotgun (WGS) entry which is preliminary data.</text>
</comment>
<feature type="compositionally biased region" description="Basic and acidic residues" evidence="3">
    <location>
        <begin position="305"/>
        <end position="314"/>
    </location>
</feature>
<evidence type="ECO:0000256" key="1">
    <source>
        <dbReference type="ARBA" id="ARBA00023002"/>
    </source>
</evidence>
<evidence type="ECO:0000313" key="6">
    <source>
        <dbReference type="EMBL" id="CAL8130286.1"/>
    </source>
</evidence>
<dbReference type="CDD" id="cd06186">
    <property type="entry name" value="NOX_Duox_like_FAD_NADP"/>
    <property type="match status" value="1"/>
</dbReference>